<accession>A0A0M3HG56</accession>
<dbReference type="InterPro" id="IPR011992">
    <property type="entry name" value="EF-hand-dom_pair"/>
</dbReference>
<dbReference type="GO" id="GO:0005509">
    <property type="term" value="F:calcium ion binding"/>
    <property type="evidence" value="ECO:0007669"/>
    <property type="project" value="InterPro"/>
</dbReference>
<keyword evidence="2" id="KW-1185">Reference proteome</keyword>
<dbReference type="Gene3D" id="1.10.238.10">
    <property type="entry name" value="EF-hand"/>
    <property type="match status" value="1"/>
</dbReference>
<proteinExistence type="predicted"/>
<evidence type="ECO:0000313" key="2">
    <source>
        <dbReference type="Proteomes" id="UP000036681"/>
    </source>
</evidence>
<protein>
    <submittedName>
        <fullName evidence="3">EF-hand domain-containing protein</fullName>
    </submittedName>
</protein>
<dbReference type="PROSITE" id="PS50222">
    <property type="entry name" value="EF_HAND_2"/>
    <property type="match status" value="1"/>
</dbReference>
<sequence length="60" mass="6754">MASSEQLMAAFKRADADGNGTLDREEARKAFADLKEYAKFSDFDTEFDKIAVDGIITFER</sequence>
<organism evidence="2 3">
    <name type="scientific">Ascaris lumbricoides</name>
    <name type="common">Giant roundworm</name>
    <dbReference type="NCBI Taxonomy" id="6252"/>
    <lineage>
        <taxon>Eukaryota</taxon>
        <taxon>Metazoa</taxon>
        <taxon>Ecdysozoa</taxon>
        <taxon>Nematoda</taxon>
        <taxon>Chromadorea</taxon>
        <taxon>Rhabditida</taxon>
        <taxon>Spirurina</taxon>
        <taxon>Ascaridomorpha</taxon>
        <taxon>Ascaridoidea</taxon>
        <taxon>Ascarididae</taxon>
        <taxon>Ascaris</taxon>
    </lineage>
</organism>
<evidence type="ECO:0000313" key="3">
    <source>
        <dbReference type="WBParaSite" id="ALUE_0000050101-mRNA-1"/>
    </source>
</evidence>
<dbReference type="SUPFAM" id="SSF47473">
    <property type="entry name" value="EF-hand"/>
    <property type="match status" value="1"/>
</dbReference>
<reference evidence="3" key="1">
    <citation type="submission" date="2017-02" db="UniProtKB">
        <authorList>
            <consortium name="WormBaseParasite"/>
        </authorList>
    </citation>
    <scope>IDENTIFICATION</scope>
</reference>
<dbReference type="Pfam" id="PF13405">
    <property type="entry name" value="EF-hand_6"/>
    <property type="match status" value="1"/>
</dbReference>
<dbReference type="SMART" id="SM00054">
    <property type="entry name" value="EFh"/>
    <property type="match status" value="1"/>
</dbReference>
<dbReference type="InterPro" id="IPR002048">
    <property type="entry name" value="EF_hand_dom"/>
</dbReference>
<name>A0A0M3HG56_ASCLU</name>
<feature type="domain" description="EF-hand" evidence="1">
    <location>
        <begin position="2"/>
        <end position="37"/>
    </location>
</feature>
<dbReference type="WBParaSite" id="ALUE_0000050101-mRNA-1">
    <property type="protein sequence ID" value="ALUE_0000050101-mRNA-1"/>
    <property type="gene ID" value="ALUE_0000050101"/>
</dbReference>
<evidence type="ECO:0000259" key="1">
    <source>
        <dbReference type="PROSITE" id="PS50222"/>
    </source>
</evidence>
<dbReference type="AlphaFoldDB" id="A0A0M3HG56"/>
<dbReference type="Proteomes" id="UP000036681">
    <property type="component" value="Unplaced"/>
</dbReference>